<accession>B1TBN8</accession>
<dbReference type="AlphaFoldDB" id="B1TBN8"/>
<name>B1TBN8_9BURK</name>
<evidence type="ECO:0000313" key="1">
    <source>
        <dbReference type="EMBL" id="EDT39022.1"/>
    </source>
</evidence>
<reference evidence="1 2" key="1">
    <citation type="submission" date="2008-03" db="EMBL/GenBank/DDBJ databases">
        <title>Sequencing of the draft genome and assembly of Burkholderia ambifaria MEX-5.</title>
        <authorList>
            <consortium name="US DOE Joint Genome Institute (JGI-PGF)"/>
            <person name="Copeland A."/>
            <person name="Lucas S."/>
            <person name="Lapidus A."/>
            <person name="Glavina del Rio T."/>
            <person name="Dalin E."/>
            <person name="Tice H."/>
            <person name="Bruce D."/>
            <person name="Goodwin L."/>
            <person name="Pitluck S."/>
            <person name="Larimer F."/>
            <person name="Land M.L."/>
            <person name="Hauser L."/>
            <person name="Tiedje J."/>
            <person name="Richardson P."/>
        </authorList>
    </citation>
    <scope>NUCLEOTIDE SEQUENCE [LARGE SCALE GENOMIC DNA]</scope>
    <source>
        <strain evidence="1 2">MEX-5</strain>
    </source>
</reference>
<dbReference type="PATRIC" id="fig|396597.7.peg.2451"/>
<protein>
    <submittedName>
        <fullName evidence="1">Uncharacterized protein</fullName>
    </submittedName>
</protein>
<gene>
    <name evidence="1" type="ORF">BamMEX5DRAFT_5204</name>
</gene>
<dbReference type="EMBL" id="ABLK01000226">
    <property type="protein sequence ID" value="EDT39022.1"/>
    <property type="molecule type" value="Genomic_DNA"/>
</dbReference>
<sequence length="60" mass="6958">MSNNFDSKLRQRFLGENYSIWRLGLLNDSITYWSENTAHAATFANDARSHRSRHVGLTTE</sequence>
<comment type="caution">
    <text evidence="1">The sequence shown here is derived from an EMBL/GenBank/DDBJ whole genome shotgun (WGS) entry which is preliminary data.</text>
</comment>
<evidence type="ECO:0000313" key="2">
    <source>
        <dbReference type="Proteomes" id="UP000004814"/>
    </source>
</evidence>
<organism evidence="1 2">
    <name type="scientific">Burkholderia ambifaria MEX-5</name>
    <dbReference type="NCBI Taxonomy" id="396597"/>
    <lineage>
        <taxon>Bacteria</taxon>
        <taxon>Pseudomonadati</taxon>
        <taxon>Pseudomonadota</taxon>
        <taxon>Betaproteobacteria</taxon>
        <taxon>Burkholderiales</taxon>
        <taxon>Burkholderiaceae</taxon>
        <taxon>Burkholderia</taxon>
        <taxon>Burkholderia cepacia complex</taxon>
    </lineage>
</organism>
<dbReference type="Proteomes" id="UP000004814">
    <property type="component" value="Unassembled WGS sequence"/>
</dbReference>
<proteinExistence type="predicted"/>